<evidence type="ECO:0000313" key="2">
    <source>
        <dbReference type="Proteomes" id="UP000604046"/>
    </source>
</evidence>
<accession>A0A812SSP5</accession>
<evidence type="ECO:0000313" key="1">
    <source>
        <dbReference type="EMBL" id="CAE7496288.1"/>
    </source>
</evidence>
<protein>
    <submittedName>
        <fullName evidence="1">Uncharacterized protein</fullName>
    </submittedName>
</protein>
<sequence length="174" mass="19587">MFGTSMPGPADVASVWTERHEDLKQAFAEKREHKIAEARETRRQGLRGSTTAPLKTFTKKCATAREQRLHDEMAKHAARGPARRFDKATCYIGAKGISEMPGQRRTDDLHKADIIVTGKKLEKPDWRAAHAMLMGKIVAEGTDLTKSRHVAWRPRPETVVKQHFGSSGTSLYFY</sequence>
<reference evidence="1" key="1">
    <citation type="submission" date="2021-02" db="EMBL/GenBank/DDBJ databases">
        <authorList>
            <person name="Dougan E. K."/>
            <person name="Rhodes N."/>
            <person name="Thang M."/>
            <person name="Chan C."/>
        </authorList>
    </citation>
    <scope>NUCLEOTIDE SEQUENCE</scope>
</reference>
<proteinExistence type="predicted"/>
<keyword evidence="2" id="KW-1185">Reference proteome</keyword>
<gene>
    <name evidence="1" type="ORF">SNAT2548_LOCUS27798</name>
</gene>
<comment type="caution">
    <text evidence="1">The sequence shown here is derived from an EMBL/GenBank/DDBJ whole genome shotgun (WGS) entry which is preliminary data.</text>
</comment>
<organism evidence="1 2">
    <name type="scientific">Symbiodinium natans</name>
    <dbReference type="NCBI Taxonomy" id="878477"/>
    <lineage>
        <taxon>Eukaryota</taxon>
        <taxon>Sar</taxon>
        <taxon>Alveolata</taxon>
        <taxon>Dinophyceae</taxon>
        <taxon>Suessiales</taxon>
        <taxon>Symbiodiniaceae</taxon>
        <taxon>Symbiodinium</taxon>
    </lineage>
</organism>
<name>A0A812SSP5_9DINO</name>
<dbReference type="EMBL" id="CAJNDS010002490">
    <property type="protein sequence ID" value="CAE7496288.1"/>
    <property type="molecule type" value="Genomic_DNA"/>
</dbReference>
<dbReference type="AlphaFoldDB" id="A0A812SSP5"/>
<dbReference type="Proteomes" id="UP000604046">
    <property type="component" value="Unassembled WGS sequence"/>
</dbReference>